<dbReference type="EMBL" id="CP029077">
    <property type="protein sequence ID" value="QED23152.1"/>
    <property type="molecule type" value="Genomic_DNA"/>
</dbReference>
<feature type="transmembrane region" description="Helical" evidence="11">
    <location>
        <begin position="299"/>
        <end position="320"/>
    </location>
</feature>
<sequence>MQVLTTIFTSWYSILLGAFWLGVMITIIAFVHEFGHFVVAKWCGVKVEAFAIGMGREIFGFNDKHGTRWKFCMFPIGGYVQMLGQSDSPKKDDFKYENDDEKSHSFEFKSPWQKIAISIAGPLANVILAFVITVFILGFWGKDKIKPVVSHIASDSPAASAFKIGDEVLSVNGVKIDDFMQVTKIITFSGCNPLEFEILRKGKILSQKITPVRMETTDFLGRVQKRCMIGVAGGETVHENFAPIPAIKQGFIDTISMTGDTARGVYQLLTGQRTIKELSGPLKIGKISHEASKVGIQKFMMLIAIISIGVGVMNIVPIPVLDGGHILMNLIQVIIRREIPKKVQFLIYNLGFGVVILLMLAGFINDFRYLIKL</sequence>
<evidence type="ECO:0000256" key="7">
    <source>
        <dbReference type="ARBA" id="ARBA00022833"/>
    </source>
</evidence>
<dbReference type="CDD" id="cd23081">
    <property type="entry name" value="cpPDZ_EcRseP-like"/>
    <property type="match status" value="1"/>
</dbReference>
<feature type="transmembrane region" description="Helical" evidence="11">
    <location>
        <begin position="115"/>
        <end position="140"/>
    </location>
</feature>
<dbReference type="CDD" id="cd06163">
    <property type="entry name" value="S2P-M50_PDZ_RseP-like"/>
    <property type="match status" value="1"/>
</dbReference>
<evidence type="ECO:0000256" key="5">
    <source>
        <dbReference type="ARBA" id="ARBA00022692"/>
    </source>
</evidence>
<dbReference type="OrthoDB" id="9782003at2"/>
<dbReference type="AlphaFoldDB" id="A0A5B8XCV7"/>
<dbReference type="InterPro" id="IPR004387">
    <property type="entry name" value="Pept_M50_Zn"/>
</dbReference>
<evidence type="ECO:0000313" key="13">
    <source>
        <dbReference type="EMBL" id="QED23152.1"/>
    </source>
</evidence>
<comment type="subcellular location">
    <subcellularLocation>
        <location evidence="2">Membrane</location>
        <topology evidence="2">Multi-pass membrane protein</topology>
    </subcellularLocation>
</comment>
<dbReference type="Gene3D" id="2.30.42.10">
    <property type="match status" value="1"/>
</dbReference>
<dbReference type="PANTHER" id="PTHR42837:SF2">
    <property type="entry name" value="MEMBRANE METALLOPROTEASE ARASP2, CHLOROPLASTIC-RELATED"/>
    <property type="match status" value="1"/>
</dbReference>
<keyword evidence="7" id="KW-0862">Zinc</keyword>
<evidence type="ECO:0000313" key="14">
    <source>
        <dbReference type="Proteomes" id="UP000321934"/>
    </source>
</evidence>
<dbReference type="SMART" id="SM00228">
    <property type="entry name" value="PDZ"/>
    <property type="match status" value="1"/>
</dbReference>
<evidence type="ECO:0000259" key="12">
    <source>
        <dbReference type="SMART" id="SM00228"/>
    </source>
</evidence>
<evidence type="ECO:0000256" key="8">
    <source>
        <dbReference type="ARBA" id="ARBA00022989"/>
    </source>
</evidence>
<dbReference type="InterPro" id="IPR001478">
    <property type="entry name" value="PDZ"/>
</dbReference>
<feature type="transmembrane region" description="Helical" evidence="11">
    <location>
        <begin position="345"/>
        <end position="364"/>
    </location>
</feature>
<keyword evidence="10 11" id="KW-0472">Membrane</keyword>
<comment type="similarity">
    <text evidence="3">Belongs to the peptidase M50B family.</text>
</comment>
<keyword evidence="9 13" id="KW-0482">Metalloprotease</keyword>
<evidence type="ECO:0000256" key="2">
    <source>
        <dbReference type="ARBA" id="ARBA00004141"/>
    </source>
</evidence>
<dbReference type="RefSeq" id="WP_146820443.1">
    <property type="nucleotide sequence ID" value="NZ_CP029077.1"/>
</dbReference>
<dbReference type="Pfam" id="PF02163">
    <property type="entry name" value="Peptidase_M50"/>
    <property type="match status" value="1"/>
</dbReference>
<organism evidence="13 14">
    <name type="scientific">Candidatus Deianiraea vastatrix</name>
    <dbReference type="NCBI Taxonomy" id="2163644"/>
    <lineage>
        <taxon>Bacteria</taxon>
        <taxon>Pseudomonadati</taxon>
        <taxon>Pseudomonadota</taxon>
        <taxon>Alphaproteobacteria</taxon>
        <taxon>Rickettsiales</taxon>
        <taxon>Candidatus Deianiraeaceae</taxon>
        <taxon>Candidatus Deianiraea</taxon>
    </lineage>
</organism>
<keyword evidence="6" id="KW-0378">Hydrolase</keyword>
<keyword evidence="14" id="KW-1185">Reference proteome</keyword>
<dbReference type="GO" id="GO:0016020">
    <property type="term" value="C:membrane"/>
    <property type="evidence" value="ECO:0007669"/>
    <property type="project" value="UniProtKB-SubCell"/>
</dbReference>
<dbReference type="SUPFAM" id="SSF50156">
    <property type="entry name" value="PDZ domain-like"/>
    <property type="match status" value="1"/>
</dbReference>
<evidence type="ECO:0000256" key="11">
    <source>
        <dbReference type="SAM" id="Phobius"/>
    </source>
</evidence>
<protein>
    <submittedName>
        <fullName evidence="13">Zinc metalloprotease</fullName>
    </submittedName>
</protein>
<dbReference type="InterPro" id="IPR008915">
    <property type="entry name" value="Peptidase_M50"/>
</dbReference>
<evidence type="ECO:0000256" key="9">
    <source>
        <dbReference type="ARBA" id="ARBA00023049"/>
    </source>
</evidence>
<keyword evidence="8 11" id="KW-1133">Transmembrane helix</keyword>
<evidence type="ECO:0000256" key="1">
    <source>
        <dbReference type="ARBA" id="ARBA00001947"/>
    </source>
</evidence>
<evidence type="ECO:0000256" key="3">
    <source>
        <dbReference type="ARBA" id="ARBA00007931"/>
    </source>
</evidence>
<accession>A0A5B8XCV7</accession>
<dbReference type="GO" id="GO:0006508">
    <property type="term" value="P:proteolysis"/>
    <property type="evidence" value="ECO:0007669"/>
    <property type="project" value="UniProtKB-KW"/>
</dbReference>
<evidence type="ECO:0000256" key="6">
    <source>
        <dbReference type="ARBA" id="ARBA00022801"/>
    </source>
</evidence>
<dbReference type="PANTHER" id="PTHR42837">
    <property type="entry name" value="REGULATOR OF SIGMA-E PROTEASE RSEP"/>
    <property type="match status" value="1"/>
</dbReference>
<evidence type="ECO:0000256" key="4">
    <source>
        <dbReference type="ARBA" id="ARBA00022670"/>
    </source>
</evidence>
<gene>
    <name evidence="13" type="ORF">Deia_00346</name>
</gene>
<name>A0A5B8XCV7_9RICK</name>
<proteinExistence type="inferred from homology"/>
<dbReference type="InterPro" id="IPR036034">
    <property type="entry name" value="PDZ_sf"/>
</dbReference>
<keyword evidence="4 13" id="KW-0645">Protease</keyword>
<feature type="transmembrane region" description="Helical" evidence="11">
    <location>
        <begin position="12"/>
        <end position="32"/>
    </location>
</feature>
<feature type="domain" description="PDZ" evidence="12">
    <location>
        <begin position="135"/>
        <end position="202"/>
    </location>
</feature>
<dbReference type="GO" id="GO:0004222">
    <property type="term" value="F:metalloendopeptidase activity"/>
    <property type="evidence" value="ECO:0007669"/>
    <property type="project" value="InterPro"/>
</dbReference>
<evidence type="ECO:0000256" key="10">
    <source>
        <dbReference type="ARBA" id="ARBA00023136"/>
    </source>
</evidence>
<keyword evidence="5 11" id="KW-0812">Transmembrane</keyword>
<comment type="cofactor">
    <cofactor evidence="1">
        <name>Zn(2+)</name>
        <dbReference type="ChEBI" id="CHEBI:29105"/>
    </cofactor>
</comment>
<reference evidence="13 14" key="1">
    <citation type="journal article" date="2019" name="ISME J.">
        <title>Deianiraea, an extracellular bacterium associated with the ciliate Paramecium, suggests an alternative scenario for the evolution of Rickettsiales.</title>
        <authorList>
            <person name="Castelli M."/>
            <person name="Sabaneyeva E."/>
            <person name="Lanzoni O."/>
            <person name="Lebedeva N."/>
            <person name="Floriano A.M."/>
            <person name="Gaiarsa S."/>
            <person name="Benken K."/>
            <person name="Modeo L."/>
            <person name="Bandi C."/>
            <person name="Potekhin A."/>
            <person name="Sassera D."/>
            <person name="Petroni G."/>
        </authorList>
    </citation>
    <scope>NUCLEOTIDE SEQUENCE [LARGE SCALE GENOMIC DNA]</scope>
    <source>
        <strain evidence="13">CyL4-1</strain>
    </source>
</reference>
<dbReference type="Proteomes" id="UP000321934">
    <property type="component" value="Chromosome"/>
</dbReference>